<keyword evidence="2" id="KW-1185">Reference proteome</keyword>
<accession>A0A9E8ZCF1</accession>
<evidence type="ECO:0000313" key="2">
    <source>
        <dbReference type="Proteomes" id="UP001163152"/>
    </source>
</evidence>
<dbReference type="RefSeq" id="WP_268608271.1">
    <property type="nucleotide sequence ID" value="NZ_CP113797.1"/>
</dbReference>
<evidence type="ECO:0000313" key="1">
    <source>
        <dbReference type="EMBL" id="WAL58838.1"/>
    </source>
</evidence>
<reference evidence="1" key="1">
    <citation type="submission" date="2022-12" db="EMBL/GenBank/DDBJ databases">
        <title>Polyphasic identification of a Novel Hot-Spring Cyanobacterium Ocullathermofonsia sinensis gen nov. sp. nov. and Genomic Insights on its Adaptations to the Thermal Habitat.</title>
        <authorList>
            <person name="Daroch M."/>
            <person name="Tang J."/>
            <person name="Jiang Y."/>
        </authorList>
    </citation>
    <scope>NUCLEOTIDE SEQUENCE</scope>
    <source>
        <strain evidence="1">PKUAC-SCTA174</strain>
    </source>
</reference>
<name>A0A9E8ZCF1_9CYAN</name>
<dbReference type="InterPro" id="IPR012441">
    <property type="entry name" value="DUF1643"/>
</dbReference>
<dbReference type="Proteomes" id="UP001163152">
    <property type="component" value="Chromosome"/>
</dbReference>
<organism evidence="1 2">
    <name type="scientific">Thermocoleostomius sinensis A174</name>
    <dbReference type="NCBI Taxonomy" id="2016057"/>
    <lineage>
        <taxon>Bacteria</taxon>
        <taxon>Bacillati</taxon>
        <taxon>Cyanobacteriota</taxon>
        <taxon>Cyanophyceae</taxon>
        <taxon>Oculatellales</taxon>
        <taxon>Oculatellaceae</taxon>
        <taxon>Thermocoleostomius</taxon>
    </lineage>
</organism>
<dbReference type="EMBL" id="CP113797">
    <property type="protein sequence ID" value="WAL58838.1"/>
    <property type="molecule type" value="Genomic_DNA"/>
</dbReference>
<protein>
    <submittedName>
        <fullName evidence="1">DUF1643 domain-containing protein</fullName>
    </submittedName>
</protein>
<proteinExistence type="predicted"/>
<dbReference type="KEGG" id="tsin:OXH18_16880"/>
<dbReference type="AlphaFoldDB" id="A0A9E8ZCF1"/>
<gene>
    <name evidence="1" type="ORF">OXH18_16880</name>
</gene>
<sequence>MLKSQVIQNQDIQGGAIFDQDHRYRYLLWRTWELAAPRLAFVMLNPSTADAHTNDPTIRRCISFAQSWGYGSLEVVNLFARMATHPRQLQQVTDPVGVECDRHLIGAISRADRVILAWGKGGSLYQRDRSVLQLLTHHRANHCVVPPLYCLGVTQNGQPRHPLYLRRNTQLSPFPLSIPDFCNKTSFCS</sequence>
<dbReference type="Pfam" id="PF07799">
    <property type="entry name" value="DUF1643"/>
    <property type="match status" value="1"/>
</dbReference>